<comment type="caution">
    <text evidence="1">The sequence shown here is derived from an EMBL/GenBank/DDBJ whole genome shotgun (WGS) entry which is preliminary data.</text>
</comment>
<protein>
    <submittedName>
        <fullName evidence="1">Uncharacterized protein</fullName>
    </submittedName>
</protein>
<dbReference type="AlphaFoldDB" id="X1AS00"/>
<reference evidence="1" key="1">
    <citation type="journal article" date="2014" name="Front. Microbiol.">
        <title>High frequency of phylogenetically diverse reductive dehalogenase-homologous genes in deep subseafloor sedimentary metagenomes.</title>
        <authorList>
            <person name="Kawai M."/>
            <person name="Futagami T."/>
            <person name="Toyoda A."/>
            <person name="Takaki Y."/>
            <person name="Nishi S."/>
            <person name="Hori S."/>
            <person name="Arai W."/>
            <person name="Tsubouchi T."/>
            <person name="Morono Y."/>
            <person name="Uchiyama I."/>
            <person name="Ito T."/>
            <person name="Fujiyama A."/>
            <person name="Inagaki F."/>
            <person name="Takami H."/>
        </authorList>
    </citation>
    <scope>NUCLEOTIDE SEQUENCE</scope>
    <source>
        <strain evidence="1">Expedition CK06-06</strain>
    </source>
</reference>
<feature type="non-terminal residue" evidence="1">
    <location>
        <position position="44"/>
    </location>
</feature>
<sequence>MNRIRKNNSFFILFLIIAISFFFIGISLNVQAEEISLEEALSWG</sequence>
<organism evidence="1">
    <name type="scientific">marine sediment metagenome</name>
    <dbReference type="NCBI Taxonomy" id="412755"/>
    <lineage>
        <taxon>unclassified sequences</taxon>
        <taxon>metagenomes</taxon>
        <taxon>ecological metagenomes</taxon>
    </lineage>
</organism>
<name>X1AS00_9ZZZZ</name>
<gene>
    <name evidence="1" type="ORF">S01H4_02043</name>
</gene>
<accession>X1AS00</accession>
<dbReference type="EMBL" id="BART01000418">
    <property type="protein sequence ID" value="GAG72102.1"/>
    <property type="molecule type" value="Genomic_DNA"/>
</dbReference>
<proteinExistence type="predicted"/>
<evidence type="ECO:0000313" key="1">
    <source>
        <dbReference type="EMBL" id="GAG72102.1"/>
    </source>
</evidence>